<evidence type="ECO:0000256" key="2">
    <source>
        <dbReference type="ARBA" id="ARBA00023015"/>
    </source>
</evidence>
<evidence type="ECO:0000259" key="6">
    <source>
        <dbReference type="PROSITE" id="PS51011"/>
    </source>
</evidence>
<dbReference type="PANTHER" id="PTHR22970:SF14">
    <property type="entry name" value="AT-RICH INTERACTIVE DOMAIN-CONTAINING PROTEIN 2"/>
    <property type="match status" value="1"/>
</dbReference>
<evidence type="ECO:0000256" key="3">
    <source>
        <dbReference type="ARBA" id="ARBA00023163"/>
    </source>
</evidence>
<feature type="region of interest" description="Disordered" evidence="5">
    <location>
        <begin position="774"/>
        <end position="796"/>
    </location>
</feature>
<dbReference type="InterPro" id="IPR036431">
    <property type="entry name" value="ARID_dom_sf"/>
</dbReference>
<dbReference type="InterPro" id="IPR052406">
    <property type="entry name" value="Chromatin_Remodeling_Comp"/>
</dbReference>
<dbReference type="PROSITE" id="PS51011">
    <property type="entry name" value="ARID"/>
    <property type="match status" value="1"/>
</dbReference>
<dbReference type="GO" id="GO:0016586">
    <property type="term" value="C:RSC-type complex"/>
    <property type="evidence" value="ECO:0007669"/>
    <property type="project" value="TreeGrafter"/>
</dbReference>
<dbReference type="CDD" id="cd16100">
    <property type="entry name" value="ARID"/>
    <property type="match status" value="1"/>
</dbReference>
<dbReference type="GO" id="GO:0003677">
    <property type="term" value="F:DNA binding"/>
    <property type="evidence" value="ECO:0007669"/>
    <property type="project" value="InterPro"/>
</dbReference>
<dbReference type="Gene3D" id="3.30.160.60">
    <property type="entry name" value="Classic Zinc Finger"/>
    <property type="match status" value="1"/>
</dbReference>
<dbReference type="SUPFAM" id="SSF48371">
    <property type="entry name" value="ARM repeat"/>
    <property type="match status" value="1"/>
</dbReference>
<dbReference type="GO" id="GO:0008270">
    <property type="term" value="F:zinc ion binding"/>
    <property type="evidence" value="ECO:0007669"/>
    <property type="project" value="InterPro"/>
</dbReference>
<dbReference type="InterPro" id="IPR048420">
    <property type="entry name" value="Zap1-like_Znf1"/>
</dbReference>
<dbReference type="SMART" id="SM00355">
    <property type="entry name" value="ZnF_C2H2"/>
    <property type="match status" value="2"/>
</dbReference>
<proteinExistence type="predicted"/>
<evidence type="ECO:0000256" key="1">
    <source>
        <dbReference type="ARBA" id="ARBA00022853"/>
    </source>
</evidence>
<evidence type="ECO:0000256" key="5">
    <source>
        <dbReference type="SAM" id="MobiDB-lite"/>
    </source>
</evidence>
<organism evidence="7 8">
    <name type="scientific">Mucor velutinosus</name>
    <dbReference type="NCBI Taxonomy" id="708070"/>
    <lineage>
        <taxon>Eukaryota</taxon>
        <taxon>Fungi</taxon>
        <taxon>Fungi incertae sedis</taxon>
        <taxon>Mucoromycota</taxon>
        <taxon>Mucoromycotina</taxon>
        <taxon>Mucoromycetes</taxon>
        <taxon>Mucorales</taxon>
        <taxon>Mucorineae</taxon>
        <taxon>Mucoraceae</taxon>
        <taxon>Mucor</taxon>
    </lineage>
</organism>
<evidence type="ECO:0000256" key="4">
    <source>
        <dbReference type="ARBA" id="ARBA00023242"/>
    </source>
</evidence>
<keyword evidence="8" id="KW-1185">Reference proteome</keyword>
<dbReference type="InterPro" id="IPR011989">
    <property type="entry name" value="ARM-like"/>
</dbReference>
<dbReference type="InterPro" id="IPR001606">
    <property type="entry name" value="ARID_dom"/>
</dbReference>
<comment type="caution">
    <text evidence="7">The sequence shown here is derived from an EMBL/GenBank/DDBJ whole genome shotgun (WGS) entry which is preliminary data.</text>
</comment>
<dbReference type="Proteomes" id="UP001304243">
    <property type="component" value="Unassembled WGS sequence"/>
</dbReference>
<dbReference type="Gene3D" id="1.10.150.60">
    <property type="entry name" value="ARID DNA-binding domain"/>
    <property type="match status" value="1"/>
</dbReference>
<keyword evidence="4" id="KW-0539">Nucleus</keyword>
<keyword evidence="1" id="KW-0156">Chromatin regulator</keyword>
<dbReference type="AlphaFoldDB" id="A0AAN7DHK2"/>
<dbReference type="PANTHER" id="PTHR22970">
    <property type="entry name" value="AT-RICH INTERACTIVE DOMAIN-CONTAINING PROTEIN 2"/>
    <property type="match status" value="1"/>
</dbReference>
<dbReference type="SMART" id="SM01014">
    <property type="entry name" value="ARID"/>
    <property type="match status" value="1"/>
</dbReference>
<dbReference type="SUPFAM" id="SSF46774">
    <property type="entry name" value="ARID-like"/>
    <property type="match status" value="1"/>
</dbReference>
<dbReference type="GO" id="GO:0006325">
    <property type="term" value="P:chromatin organization"/>
    <property type="evidence" value="ECO:0007669"/>
    <property type="project" value="UniProtKB-KW"/>
</dbReference>
<gene>
    <name evidence="7" type="primary">MYO1_1</name>
    <name evidence="7" type="ORF">ATC70_002281</name>
</gene>
<evidence type="ECO:0000313" key="7">
    <source>
        <dbReference type="EMBL" id="KAK4514680.1"/>
    </source>
</evidence>
<feature type="region of interest" description="Disordered" evidence="5">
    <location>
        <begin position="138"/>
        <end position="162"/>
    </location>
</feature>
<dbReference type="SMART" id="SM00501">
    <property type="entry name" value="BRIGHT"/>
    <property type="match status" value="1"/>
</dbReference>
<dbReference type="Pfam" id="PF21816">
    <property type="entry name" value="Zap1_zf1"/>
    <property type="match status" value="1"/>
</dbReference>
<feature type="compositionally biased region" description="Low complexity" evidence="5">
    <location>
        <begin position="774"/>
        <end position="793"/>
    </location>
</feature>
<dbReference type="EMBL" id="JASEJX010000015">
    <property type="protein sequence ID" value="KAK4514680.1"/>
    <property type="molecule type" value="Genomic_DNA"/>
</dbReference>
<dbReference type="RefSeq" id="XP_064681346.1">
    <property type="nucleotide sequence ID" value="XM_064821660.1"/>
</dbReference>
<name>A0AAN7DHK2_9FUNG</name>
<dbReference type="PROSITE" id="PS00028">
    <property type="entry name" value="ZINC_FINGER_C2H2_1"/>
    <property type="match status" value="1"/>
</dbReference>
<dbReference type="Gene3D" id="1.25.10.10">
    <property type="entry name" value="Leucine-rich Repeat Variant"/>
    <property type="match status" value="1"/>
</dbReference>
<evidence type="ECO:0000313" key="8">
    <source>
        <dbReference type="Proteomes" id="UP001304243"/>
    </source>
</evidence>
<keyword evidence="2" id="KW-0805">Transcription regulation</keyword>
<feature type="compositionally biased region" description="Low complexity" evidence="5">
    <location>
        <begin position="147"/>
        <end position="162"/>
    </location>
</feature>
<dbReference type="InterPro" id="IPR013087">
    <property type="entry name" value="Znf_C2H2_type"/>
</dbReference>
<keyword evidence="3" id="KW-0804">Transcription</keyword>
<accession>A0AAN7DHK2</accession>
<feature type="domain" description="ARID" evidence="6">
    <location>
        <begin position="11"/>
        <end position="103"/>
    </location>
</feature>
<reference evidence="7 8" key="1">
    <citation type="submission" date="2022-11" db="EMBL/GenBank/DDBJ databases">
        <title>Mucor velutinosus strain NIH1002 WGS.</title>
        <authorList>
            <person name="Subramanian P."/>
            <person name="Mullikin J.C."/>
            <person name="Segre J.A."/>
            <person name="Zelazny A.M."/>
        </authorList>
    </citation>
    <scope>NUCLEOTIDE SEQUENCE [LARGE SCALE GENOMIC DNA]</scope>
    <source>
        <strain evidence="7 8">NIH1002</strain>
    </source>
</reference>
<dbReference type="InterPro" id="IPR016024">
    <property type="entry name" value="ARM-type_fold"/>
</dbReference>
<dbReference type="GeneID" id="89945983"/>
<dbReference type="Pfam" id="PF01388">
    <property type="entry name" value="ARID"/>
    <property type="match status" value="1"/>
</dbReference>
<protein>
    <submittedName>
        <fullName evidence="7">Class II myosin</fullName>
    </submittedName>
</protein>
<sequence>MARLRDTIDRTPEYVNFIQELKQFHAAKGTTLQAEPVLGGRRLDLYKIFQVVVSSGGFDEVTKNRGWKQVGDIFQFPSTCTNSAYILKGVYIRNLLGWEEEKLWSKDWVPPKELLGPHAHKSSTLAGKAYKTGIKKSTSLKSANGNSTSPKTSKSTSTSSNNTHTAAASAASAASAAAAAAAAAALLTPLTASLQQQLGNPLLYDFANNINLDPTLIPISQSPAKTAAIPPMQLLTESKLEASEKQDTTFNEKDRILFALQFGQRSDVEWALDGIVTMSFECPERLELNESPFLLQMLVGLAQPCLASHAADNALPTSASDTLSIMLQDDMESSPMSTTADCADFSINESHCNGAVKTGSNGNSNNNNGDTSAYTDLGTLNIILKVLHILRNFSFLSAYIPTLSEHALVKEILVQALQTSMSTGHVELGRHSMDVLENIAVHLRLESAQDPCLNCIYQVVASHDRYLVIGSIRTLTWLTINKENQASVESSPVMERVSQMLLSDDEELVGTALEYIYQHTRVSTQCRSQFLTSPYSNAYIGLLISLLMTKSKYFCTRFIQEDTALPTPLPATTTSTPSQQPQNQSVVPRVPDLTVYQKLDEPFRCLGWLKDKFEVADRTSVLSLDDVYLLYEARFGLEKALKMRDFYTVMKIAFPKASTSETSPLLGRSGKSAPVVEGLNIVGIQIKMSILQDRQQVPCKWDQCSLMFDDTFTLQRHVLHDHMTPTANASYVCSWSHCNTEQNLFENKDALISHLRTHFYNQIGESCCNSPVQSPAPSLSSSPSTPTSNVSSACSMSTTSPTIKTMSIVVDDSEIQGIALVASHLLNWLSKDPQSTFYFIPYEKELTSVAEQRPKIASHIWSICSNFKSSLAKSTAIEIEPNAGVNYACSSCL</sequence>